<protein>
    <submittedName>
        <fullName evidence="2">GNAT family acetyltransferase</fullName>
    </submittedName>
</protein>
<keyword evidence="2" id="KW-0808">Transferase</keyword>
<feature type="domain" description="N-acetyltransferase" evidence="1">
    <location>
        <begin position="140"/>
        <end position="280"/>
    </location>
</feature>
<feature type="domain" description="N-acetyltransferase" evidence="1">
    <location>
        <begin position="5"/>
        <end position="139"/>
    </location>
</feature>
<proteinExistence type="predicted"/>
<sequence>MLANYSVSRMTRDEIELAIQWATNEGWNPGLHDAECFYEADPEGFFIGKLDGKIIAMGSAVVYDDQFAFCGFYMVAPEYRGKGYGLELTRKRLDYVGNRNAGIDGVLNMLNKYERLGYQIAHQNARYKGQGLPILKEFNNAIVPLGPEQENELFAYDKRHFPAPREQFLRHWIRQPEGAALGWVINGQLKGYGVLRACQQGFKIGPLFADNSHIAFGLFDSLASYAKGETVYIDIPENNPHAFALVNRHAMQKCFATARMYLKGEPKLPIEHIYGITTFELG</sequence>
<dbReference type="Gene3D" id="3.40.630.90">
    <property type="match status" value="1"/>
</dbReference>
<dbReference type="GO" id="GO:0016747">
    <property type="term" value="F:acyltransferase activity, transferring groups other than amino-acyl groups"/>
    <property type="evidence" value="ECO:0007669"/>
    <property type="project" value="InterPro"/>
</dbReference>
<gene>
    <name evidence="2" type="ORF">Lery_1572</name>
</gene>
<name>A0A0W0TQX0_LEGER</name>
<reference evidence="2 3" key="1">
    <citation type="submission" date="2015-11" db="EMBL/GenBank/DDBJ databases">
        <title>Genomic analysis of 38 Legionella species identifies large and diverse effector repertoires.</title>
        <authorList>
            <person name="Burstein D."/>
            <person name="Amaro F."/>
            <person name="Zusman T."/>
            <person name="Lifshitz Z."/>
            <person name="Cohen O."/>
            <person name="Gilbert J.A."/>
            <person name="Pupko T."/>
            <person name="Shuman H.A."/>
            <person name="Segal G."/>
        </authorList>
    </citation>
    <scope>NUCLEOTIDE SEQUENCE [LARGE SCALE GENOMIC DNA]</scope>
    <source>
        <strain evidence="2 3">SE-32A-C8</strain>
    </source>
</reference>
<dbReference type="CDD" id="cd04301">
    <property type="entry name" value="NAT_SF"/>
    <property type="match status" value="1"/>
</dbReference>
<dbReference type="STRING" id="448.Lery_1572"/>
<dbReference type="InterPro" id="IPR052729">
    <property type="entry name" value="Acyl/Acetyltrans_Enzymes"/>
</dbReference>
<dbReference type="AlphaFoldDB" id="A0A0W0TQX0"/>
<organism evidence="2 3">
    <name type="scientific">Legionella erythra</name>
    <dbReference type="NCBI Taxonomy" id="448"/>
    <lineage>
        <taxon>Bacteria</taxon>
        <taxon>Pseudomonadati</taxon>
        <taxon>Pseudomonadota</taxon>
        <taxon>Gammaproteobacteria</taxon>
        <taxon>Legionellales</taxon>
        <taxon>Legionellaceae</taxon>
        <taxon>Legionella</taxon>
    </lineage>
</organism>
<dbReference type="Gene3D" id="3.40.630.30">
    <property type="match status" value="1"/>
</dbReference>
<dbReference type="RefSeq" id="WP_058526705.1">
    <property type="nucleotide sequence ID" value="NZ_CAAAHY010000016.1"/>
</dbReference>
<dbReference type="Pfam" id="PF00583">
    <property type="entry name" value="Acetyltransf_1"/>
    <property type="match status" value="1"/>
</dbReference>
<accession>A0A0W0TQX0</accession>
<dbReference type="Proteomes" id="UP000054773">
    <property type="component" value="Unassembled WGS sequence"/>
</dbReference>
<dbReference type="PANTHER" id="PTHR47237">
    <property type="entry name" value="SLL0310 PROTEIN"/>
    <property type="match status" value="1"/>
</dbReference>
<evidence type="ECO:0000313" key="2">
    <source>
        <dbReference type="EMBL" id="KTC97733.1"/>
    </source>
</evidence>
<dbReference type="Pfam" id="PF18014">
    <property type="entry name" value="Acetyltransf_18"/>
    <property type="match status" value="1"/>
</dbReference>
<dbReference type="EMBL" id="LNYA01000024">
    <property type="protein sequence ID" value="KTC97733.1"/>
    <property type="molecule type" value="Genomic_DNA"/>
</dbReference>
<dbReference type="SUPFAM" id="SSF55729">
    <property type="entry name" value="Acyl-CoA N-acyltransferases (Nat)"/>
    <property type="match status" value="1"/>
</dbReference>
<dbReference type="OrthoDB" id="20916at2"/>
<comment type="caution">
    <text evidence="2">The sequence shown here is derived from an EMBL/GenBank/DDBJ whole genome shotgun (WGS) entry which is preliminary data.</text>
</comment>
<dbReference type="InterPro" id="IPR000182">
    <property type="entry name" value="GNAT_dom"/>
</dbReference>
<evidence type="ECO:0000259" key="1">
    <source>
        <dbReference type="PROSITE" id="PS51186"/>
    </source>
</evidence>
<dbReference type="InterPro" id="IPR041496">
    <property type="entry name" value="YitH/HolE_GNAT"/>
</dbReference>
<dbReference type="PROSITE" id="PS51186">
    <property type="entry name" value="GNAT"/>
    <property type="match status" value="2"/>
</dbReference>
<dbReference type="InterPro" id="IPR016181">
    <property type="entry name" value="Acyl_CoA_acyltransferase"/>
</dbReference>
<dbReference type="PANTHER" id="PTHR47237:SF1">
    <property type="entry name" value="SLL0310 PROTEIN"/>
    <property type="match status" value="1"/>
</dbReference>
<evidence type="ECO:0000313" key="3">
    <source>
        <dbReference type="Proteomes" id="UP000054773"/>
    </source>
</evidence>
<dbReference type="PATRIC" id="fig|448.7.peg.1640"/>
<keyword evidence="3" id="KW-1185">Reference proteome</keyword>